<dbReference type="EMBL" id="QGMY01000002">
    <property type="protein sequence ID" value="PWR74221.1"/>
    <property type="molecule type" value="Genomic_DNA"/>
</dbReference>
<name>A0A2V2NF53_9EURY</name>
<reference evidence="3 4" key="1">
    <citation type="submission" date="2018-05" db="EMBL/GenBank/DDBJ databases">
        <title>Draft genome of Methanospirillum lacunae Ki8-1.</title>
        <authorList>
            <person name="Dueholm M.S."/>
            <person name="Nielsen P.H."/>
            <person name="Bakmann L.F."/>
            <person name="Otzen D.E."/>
        </authorList>
    </citation>
    <scope>NUCLEOTIDE SEQUENCE [LARGE SCALE GENOMIC DNA]</scope>
    <source>
        <strain evidence="3 4">Ki8-1</strain>
    </source>
</reference>
<dbReference type="Proteomes" id="UP000245657">
    <property type="component" value="Unassembled WGS sequence"/>
</dbReference>
<keyword evidence="4" id="KW-1185">Reference proteome</keyword>
<protein>
    <submittedName>
        <fullName evidence="3">Two-component system response regulator</fullName>
    </submittedName>
</protein>
<feature type="modified residue" description="4-aspartylphosphate" evidence="1">
    <location>
        <position position="53"/>
    </location>
</feature>
<evidence type="ECO:0000313" key="3">
    <source>
        <dbReference type="EMBL" id="PWR74221.1"/>
    </source>
</evidence>
<dbReference type="PROSITE" id="PS50110">
    <property type="entry name" value="RESPONSE_REGULATORY"/>
    <property type="match status" value="1"/>
</dbReference>
<dbReference type="GO" id="GO:0000160">
    <property type="term" value="P:phosphorelay signal transduction system"/>
    <property type="evidence" value="ECO:0007669"/>
    <property type="project" value="InterPro"/>
</dbReference>
<dbReference type="Pfam" id="PF00072">
    <property type="entry name" value="Response_reg"/>
    <property type="match status" value="1"/>
</dbReference>
<keyword evidence="1" id="KW-0597">Phosphoprotein</keyword>
<dbReference type="GeneID" id="97549598"/>
<organism evidence="3 4">
    <name type="scientific">Methanospirillum lacunae</name>
    <dbReference type="NCBI Taxonomy" id="668570"/>
    <lineage>
        <taxon>Archaea</taxon>
        <taxon>Methanobacteriati</taxon>
        <taxon>Methanobacteriota</taxon>
        <taxon>Stenosarchaea group</taxon>
        <taxon>Methanomicrobia</taxon>
        <taxon>Methanomicrobiales</taxon>
        <taxon>Methanospirillaceae</taxon>
        <taxon>Methanospirillum</taxon>
    </lineage>
</organism>
<dbReference type="InterPro" id="IPR052048">
    <property type="entry name" value="ST_Response_Regulator"/>
</dbReference>
<evidence type="ECO:0000256" key="1">
    <source>
        <dbReference type="PROSITE-ProRule" id="PRU00169"/>
    </source>
</evidence>
<sequence>MVKILIVDDNLFMRTMIKTFVSDAGFEISAMAVDGYQGVYEYTQNRPDIVLLDILMPKMDGIMALKTLIAYDPHARILMVSAIQSVKMIKLAITCGAKGYVLKPFQREQLIQEINRVLELNL</sequence>
<dbReference type="InterPro" id="IPR001789">
    <property type="entry name" value="Sig_transdc_resp-reg_receiver"/>
</dbReference>
<dbReference type="SUPFAM" id="SSF52172">
    <property type="entry name" value="CheY-like"/>
    <property type="match status" value="1"/>
</dbReference>
<dbReference type="PANTHER" id="PTHR43228">
    <property type="entry name" value="TWO-COMPONENT RESPONSE REGULATOR"/>
    <property type="match status" value="1"/>
</dbReference>
<dbReference type="RefSeq" id="WP_109967500.1">
    <property type="nucleotide sequence ID" value="NZ_CP176093.1"/>
</dbReference>
<evidence type="ECO:0000313" key="4">
    <source>
        <dbReference type="Proteomes" id="UP000245657"/>
    </source>
</evidence>
<proteinExistence type="predicted"/>
<accession>A0A2V2NF53</accession>
<comment type="caution">
    <text evidence="3">The sequence shown here is derived from an EMBL/GenBank/DDBJ whole genome shotgun (WGS) entry which is preliminary data.</text>
</comment>
<dbReference type="InterPro" id="IPR011006">
    <property type="entry name" value="CheY-like_superfamily"/>
</dbReference>
<dbReference type="PANTHER" id="PTHR43228:SF1">
    <property type="entry name" value="TWO-COMPONENT RESPONSE REGULATOR ARR22"/>
    <property type="match status" value="1"/>
</dbReference>
<feature type="domain" description="Response regulatory" evidence="2">
    <location>
        <begin position="3"/>
        <end position="118"/>
    </location>
</feature>
<dbReference type="AlphaFoldDB" id="A0A2V2NF53"/>
<gene>
    <name evidence="3" type="ORF">DK846_03465</name>
</gene>
<dbReference type="Gene3D" id="3.40.50.2300">
    <property type="match status" value="1"/>
</dbReference>
<dbReference type="OrthoDB" id="2830at2157"/>
<dbReference type="SMART" id="SM00448">
    <property type="entry name" value="REC"/>
    <property type="match status" value="1"/>
</dbReference>
<evidence type="ECO:0000259" key="2">
    <source>
        <dbReference type="PROSITE" id="PS50110"/>
    </source>
</evidence>